<keyword evidence="1" id="KW-0732">Signal</keyword>
<feature type="signal peptide" evidence="1">
    <location>
        <begin position="1"/>
        <end position="24"/>
    </location>
</feature>
<organism evidence="2 3">
    <name type="scientific">Favolaschia claudopus</name>
    <dbReference type="NCBI Taxonomy" id="2862362"/>
    <lineage>
        <taxon>Eukaryota</taxon>
        <taxon>Fungi</taxon>
        <taxon>Dikarya</taxon>
        <taxon>Basidiomycota</taxon>
        <taxon>Agaricomycotina</taxon>
        <taxon>Agaricomycetes</taxon>
        <taxon>Agaricomycetidae</taxon>
        <taxon>Agaricales</taxon>
        <taxon>Marasmiineae</taxon>
        <taxon>Mycenaceae</taxon>
        <taxon>Favolaschia</taxon>
    </lineage>
</organism>
<name>A0AAW0CED4_9AGAR</name>
<evidence type="ECO:0000313" key="3">
    <source>
        <dbReference type="Proteomes" id="UP001362999"/>
    </source>
</evidence>
<evidence type="ECO:0000313" key="2">
    <source>
        <dbReference type="EMBL" id="KAK7036368.1"/>
    </source>
</evidence>
<comment type="caution">
    <text evidence="2">The sequence shown here is derived from an EMBL/GenBank/DDBJ whole genome shotgun (WGS) entry which is preliminary data.</text>
</comment>
<dbReference type="EMBL" id="JAWWNJ010000019">
    <property type="protein sequence ID" value="KAK7036368.1"/>
    <property type="molecule type" value="Genomic_DNA"/>
</dbReference>
<sequence>MRFTALSSLVAFAVVALALPAGKAFVHSQLNILGSEMYYTVDTEKPEPINTCIRSGEHYIDVRCIGVGQPASPPRNLGNRFKGVNGAAKVGEQPEAFQGVNA</sequence>
<evidence type="ECO:0000256" key="1">
    <source>
        <dbReference type="SAM" id="SignalP"/>
    </source>
</evidence>
<proteinExistence type="predicted"/>
<accession>A0AAW0CED4</accession>
<protein>
    <submittedName>
        <fullName evidence="2">Uncharacterized protein</fullName>
    </submittedName>
</protein>
<gene>
    <name evidence="2" type="ORF">R3P38DRAFT_2911506</name>
</gene>
<feature type="chain" id="PRO_5043463196" evidence="1">
    <location>
        <begin position="25"/>
        <end position="102"/>
    </location>
</feature>
<keyword evidence="3" id="KW-1185">Reference proteome</keyword>
<dbReference type="Proteomes" id="UP001362999">
    <property type="component" value="Unassembled WGS sequence"/>
</dbReference>
<reference evidence="2 3" key="1">
    <citation type="journal article" date="2024" name="J Genomics">
        <title>Draft genome sequencing and assembly of Favolaschia claudopus CIRM-BRFM 2984 isolated from oak limbs.</title>
        <authorList>
            <person name="Navarro D."/>
            <person name="Drula E."/>
            <person name="Chaduli D."/>
            <person name="Cazenave R."/>
            <person name="Ahrendt S."/>
            <person name="Wang J."/>
            <person name="Lipzen A."/>
            <person name="Daum C."/>
            <person name="Barry K."/>
            <person name="Grigoriev I.V."/>
            <person name="Favel A."/>
            <person name="Rosso M.N."/>
            <person name="Martin F."/>
        </authorList>
    </citation>
    <scope>NUCLEOTIDE SEQUENCE [LARGE SCALE GENOMIC DNA]</scope>
    <source>
        <strain evidence="2 3">CIRM-BRFM 2984</strain>
    </source>
</reference>
<dbReference type="AlphaFoldDB" id="A0AAW0CED4"/>